<reference evidence="1" key="1">
    <citation type="submission" date="2020-03" db="EMBL/GenBank/DDBJ databases">
        <authorList>
            <person name="Weist P."/>
        </authorList>
    </citation>
    <scope>NUCLEOTIDE SEQUENCE</scope>
</reference>
<gene>
    <name evidence="1" type="ORF">PLEPLA_LOCUS27066</name>
</gene>
<organism evidence="1 2">
    <name type="scientific">Pleuronectes platessa</name>
    <name type="common">European plaice</name>
    <dbReference type="NCBI Taxonomy" id="8262"/>
    <lineage>
        <taxon>Eukaryota</taxon>
        <taxon>Metazoa</taxon>
        <taxon>Chordata</taxon>
        <taxon>Craniata</taxon>
        <taxon>Vertebrata</taxon>
        <taxon>Euteleostomi</taxon>
        <taxon>Actinopterygii</taxon>
        <taxon>Neopterygii</taxon>
        <taxon>Teleostei</taxon>
        <taxon>Neoteleostei</taxon>
        <taxon>Acanthomorphata</taxon>
        <taxon>Carangaria</taxon>
        <taxon>Pleuronectiformes</taxon>
        <taxon>Pleuronectoidei</taxon>
        <taxon>Pleuronectidae</taxon>
        <taxon>Pleuronectes</taxon>
    </lineage>
</organism>
<name>A0A9N7UYR6_PLEPL</name>
<dbReference type="EMBL" id="CADEAL010002252">
    <property type="protein sequence ID" value="CAB1439247.1"/>
    <property type="molecule type" value="Genomic_DNA"/>
</dbReference>
<evidence type="ECO:0000313" key="1">
    <source>
        <dbReference type="EMBL" id="CAB1439247.1"/>
    </source>
</evidence>
<proteinExistence type="predicted"/>
<dbReference type="AlphaFoldDB" id="A0A9N7UYR6"/>
<sequence>MSRRVKESQSAACLPKRLDSRRGEQIWRPSLHHAMAVIQLSLTLLCFQKKATVNTQPSSRNLIDKSGGKNPTIATNVNNNERRWRRRLREEGVQARALLLRCSLSPLLSPSGTNLLLSCNSLHAFFIHGHRSSGLTPFPRPRG</sequence>
<evidence type="ECO:0000313" key="2">
    <source>
        <dbReference type="Proteomes" id="UP001153269"/>
    </source>
</evidence>
<dbReference type="Proteomes" id="UP001153269">
    <property type="component" value="Unassembled WGS sequence"/>
</dbReference>
<keyword evidence="2" id="KW-1185">Reference proteome</keyword>
<comment type="caution">
    <text evidence="1">The sequence shown here is derived from an EMBL/GenBank/DDBJ whole genome shotgun (WGS) entry which is preliminary data.</text>
</comment>
<protein>
    <submittedName>
        <fullName evidence="1">Uncharacterized protein</fullName>
    </submittedName>
</protein>
<accession>A0A9N7UYR6</accession>